<dbReference type="HOGENOM" id="CLU_115913_3_1_1"/>
<comment type="similarity">
    <text evidence="2">Belongs to the UQCRH/QCR6 family.</text>
</comment>
<keyword evidence="5" id="KW-0999">Mitochondrion inner membrane</keyword>
<proteinExistence type="inferred from homology"/>
<evidence type="ECO:0000256" key="8">
    <source>
        <dbReference type="ARBA" id="ARBA00023136"/>
    </source>
</evidence>
<evidence type="ECO:0000259" key="10">
    <source>
        <dbReference type="Pfam" id="PF02320"/>
    </source>
</evidence>
<dbReference type="STRING" id="225164.V4B584"/>
<dbReference type="KEGG" id="lgi:LOTGIDRAFT_102443"/>
<keyword evidence="9" id="KW-0175">Coiled coil</keyword>
<feature type="non-terminal residue" evidence="11">
    <location>
        <position position="1"/>
    </location>
</feature>
<dbReference type="InterPro" id="IPR036811">
    <property type="entry name" value="Ubol_cytC_Rdtase_hinge_dom_sf"/>
</dbReference>
<dbReference type="InterPro" id="IPR023184">
    <property type="entry name" value="Ubol_cytC_Rdtase_hinge_dom"/>
</dbReference>
<evidence type="ECO:0000256" key="5">
    <source>
        <dbReference type="ARBA" id="ARBA00022792"/>
    </source>
</evidence>
<evidence type="ECO:0000256" key="6">
    <source>
        <dbReference type="ARBA" id="ARBA00022982"/>
    </source>
</evidence>
<protein>
    <recommendedName>
        <fullName evidence="10">Ubiquinol-cytochrome C reductase hinge domain-containing protein</fullName>
    </recommendedName>
</protein>
<sequence length="66" mass="7697">LRDKCSQLPGCSSLKEKLEACNERINNTEKTEETCNEELIDFMHCIDVCVSKTIFTLHFAILWTRF</sequence>
<keyword evidence="6" id="KW-0249">Electron transport</keyword>
<dbReference type="OMA" id="ETKECAK"/>
<dbReference type="InterPro" id="IPR003422">
    <property type="entry name" value="Cyt_b-c1_6"/>
</dbReference>
<dbReference type="GO" id="GO:0005743">
    <property type="term" value="C:mitochondrial inner membrane"/>
    <property type="evidence" value="ECO:0007669"/>
    <property type="project" value="UniProtKB-SubCell"/>
</dbReference>
<keyword evidence="4" id="KW-0679">Respiratory chain</keyword>
<evidence type="ECO:0000256" key="4">
    <source>
        <dbReference type="ARBA" id="ARBA00022660"/>
    </source>
</evidence>
<dbReference type="SUPFAM" id="SSF81531">
    <property type="entry name" value="Non-heme 11 kDa protein of cytochrome bc1 complex (Ubiquinol-cytochrome c reductase)"/>
    <property type="match status" value="1"/>
</dbReference>
<dbReference type="Pfam" id="PF02320">
    <property type="entry name" value="UCR_hinge"/>
    <property type="match status" value="1"/>
</dbReference>
<evidence type="ECO:0000256" key="3">
    <source>
        <dbReference type="ARBA" id="ARBA00022448"/>
    </source>
</evidence>
<keyword evidence="7" id="KW-0496">Mitochondrion</keyword>
<keyword evidence="3" id="KW-0813">Transport</keyword>
<dbReference type="PANTHER" id="PTHR15336:SF0">
    <property type="entry name" value="CYTOCHROME B-C1 COMPLEX SUBUNIT 6, MITOCHONDRIAL"/>
    <property type="match status" value="1"/>
</dbReference>
<feature type="domain" description="Ubiquinol-cytochrome C reductase hinge" evidence="10">
    <location>
        <begin position="1"/>
        <end position="56"/>
    </location>
</feature>
<dbReference type="CTD" id="20229612"/>
<evidence type="ECO:0000256" key="7">
    <source>
        <dbReference type="ARBA" id="ARBA00023128"/>
    </source>
</evidence>
<feature type="coiled-coil region" evidence="9">
    <location>
        <begin position="11"/>
        <end position="38"/>
    </location>
</feature>
<dbReference type="EMBL" id="KB199650">
    <property type="protein sequence ID" value="ESP05678.1"/>
    <property type="molecule type" value="Genomic_DNA"/>
</dbReference>
<comment type="subcellular location">
    <subcellularLocation>
        <location evidence="1">Mitochondrion inner membrane</location>
        <topology evidence="1">Peripheral membrane protein</topology>
        <orientation evidence="1">Intermembrane side</orientation>
    </subcellularLocation>
</comment>
<name>V4B584_LOTGI</name>
<dbReference type="Gene3D" id="1.10.287.20">
    <property type="entry name" value="Ubiquinol-cytochrome C reductase hinge domain"/>
    <property type="match status" value="1"/>
</dbReference>
<evidence type="ECO:0000313" key="11">
    <source>
        <dbReference type="EMBL" id="ESP05678.1"/>
    </source>
</evidence>
<dbReference type="GO" id="GO:0006122">
    <property type="term" value="P:mitochondrial electron transport, ubiquinol to cytochrome c"/>
    <property type="evidence" value="ECO:0007669"/>
    <property type="project" value="InterPro"/>
</dbReference>
<dbReference type="AlphaFoldDB" id="V4B584"/>
<keyword evidence="8" id="KW-0472">Membrane</keyword>
<dbReference type="PANTHER" id="PTHR15336">
    <property type="entry name" value="UBIQUINOL-CYTOCHROME C REDUCTASE COMPLEX 7.8 KDA PROTEIN"/>
    <property type="match status" value="1"/>
</dbReference>
<evidence type="ECO:0000313" key="12">
    <source>
        <dbReference type="Proteomes" id="UP000030746"/>
    </source>
</evidence>
<dbReference type="Proteomes" id="UP000030746">
    <property type="component" value="Unassembled WGS sequence"/>
</dbReference>
<reference evidence="11 12" key="1">
    <citation type="journal article" date="2013" name="Nature">
        <title>Insights into bilaterian evolution from three spiralian genomes.</title>
        <authorList>
            <person name="Simakov O."/>
            <person name="Marletaz F."/>
            <person name="Cho S.J."/>
            <person name="Edsinger-Gonzales E."/>
            <person name="Havlak P."/>
            <person name="Hellsten U."/>
            <person name="Kuo D.H."/>
            <person name="Larsson T."/>
            <person name="Lv J."/>
            <person name="Arendt D."/>
            <person name="Savage R."/>
            <person name="Osoegawa K."/>
            <person name="de Jong P."/>
            <person name="Grimwood J."/>
            <person name="Chapman J.A."/>
            <person name="Shapiro H."/>
            <person name="Aerts A."/>
            <person name="Otillar R.P."/>
            <person name="Terry A.Y."/>
            <person name="Boore J.L."/>
            <person name="Grigoriev I.V."/>
            <person name="Lindberg D.R."/>
            <person name="Seaver E.C."/>
            <person name="Weisblat D.A."/>
            <person name="Putnam N.H."/>
            <person name="Rokhsar D.S."/>
        </authorList>
    </citation>
    <scope>NUCLEOTIDE SEQUENCE [LARGE SCALE GENOMIC DNA]</scope>
</reference>
<evidence type="ECO:0000256" key="9">
    <source>
        <dbReference type="SAM" id="Coils"/>
    </source>
</evidence>
<dbReference type="GeneID" id="20229612"/>
<accession>V4B584</accession>
<gene>
    <name evidence="11" type="ORF">LOTGIDRAFT_102443</name>
</gene>
<dbReference type="RefSeq" id="XP_009044223.1">
    <property type="nucleotide sequence ID" value="XM_009045975.1"/>
</dbReference>
<keyword evidence="12" id="KW-1185">Reference proteome</keyword>
<evidence type="ECO:0000256" key="2">
    <source>
        <dbReference type="ARBA" id="ARBA00006498"/>
    </source>
</evidence>
<organism evidence="11 12">
    <name type="scientific">Lottia gigantea</name>
    <name type="common">Giant owl limpet</name>
    <dbReference type="NCBI Taxonomy" id="225164"/>
    <lineage>
        <taxon>Eukaryota</taxon>
        <taxon>Metazoa</taxon>
        <taxon>Spiralia</taxon>
        <taxon>Lophotrochozoa</taxon>
        <taxon>Mollusca</taxon>
        <taxon>Gastropoda</taxon>
        <taxon>Patellogastropoda</taxon>
        <taxon>Lottioidea</taxon>
        <taxon>Lottiidae</taxon>
        <taxon>Lottia</taxon>
    </lineage>
</organism>
<evidence type="ECO:0000256" key="1">
    <source>
        <dbReference type="ARBA" id="ARBA00004137"/>
    </source>
</evidence>